<sequence>MFRCTTASSSGQLKDEGRDVRDIPLTHTWSHIHTYEPGGFPGYRFADQLPPHVSPLRFSTADISNRPRHQTHYFVVELDFAKTSSFRMF</sequence>
<gene>
    <name evidence="1" type="ORF">TCEB3V08_LOCUS1959</name>
</gene>
<protein>
    <submittedName>
        <fullName evidence="1">Uncharacterized protein</fullName>
    </submittedName>
</protein>
<reference evidence="1" key="1">
    <citation type="submission" date="2020-11" db="EMBL/GenBank/DDBJ databases">
        <authorList>
            <person name="Tran Van P."/>
        </authorList>
    </citation>
    <scope>NUCLEOTIDE SEQUENCE</scope>
</reference>
<evidence type="ECO:0000313" key="1">
    <source>
        <dbReference type="EMBL" id="CAD7394009.1"/>
    </source>
</evidence>
<name>A0A7R9CDZ1_TIMCR</name>
<proteinExistence type="predicted"/>
<organism evidence="1">
    <name type="scientific">Timema cristinae</name>
    <name type="common">Walking stick</name>
    <dbReference type="NCBI Taxonomy" id="61476"/>
    <lineage>
        <taxon>Eukaryota</taxon>
        <taxon>Metazoa</taxon>
        <taxon>Ecdysozoa</taxon>
        <taxon>Arthropoda</taxon>
        <taxon>Hexapoda</taxon>
        <taxon>Insecta</taxon>
        <taxon>Pterygota</taxon>
        <taxon>Neoptera</taxon>
        <taxon>Polyneoptera</taxon>
        <taxon>Phasmatodea</taxon>
        <taxon>Timematodea</taxon>
        <taxon>Timematoidea</taxon>
        <taxon>Timematidae</taxon>
        <taxon>Timema</taxon>
    </lineage>
</organism>
<dbReference type="AlphaFoldDB" id="A0A7R9CDZ1"/>
<dbReference type="EMBL" id="OC316852">
    <property type="protein sequence ID" value="CAD7394009.1"/>
    <property type="molecule type" value="Genomic_DNA"/>
</dbReference>
<accession>A0A7R9CDZ1</accession>